<evidence type="ECO:0000313" key="1">
    <source>
        <dbReference type="EMBL" id="RXN17450.1"/>
    </source>
</evidence>
<dbReference type="EMBL" id="QBIY01012745">
    <property type="protein sequence ID" value="RXN17450.1"/>
    <property type="molecule type" value="Genomic_DNA"/>
</dbReference>
<dbReference type="Proteomes" id="UP000290572">
    <property type="component" value="Unassembled WGS sequence"/>
</dbReference>
<dbReference type="AlphaFoldDB" id="A0A498MB30"/>
<proteinExistence type="predicted"/>
<evidence type="ECO:0000313" key="2">
    <source>
        <dbReference type="Proteomes" id="UP000290572"/>
    </source>
</evidence>
<gene>
    <name evidence="1" type="ORF">ROHU_008022</name>
</gene>
<dbReference type="STRING" id="84645.A0A498MB30"/>
<dbReference type="InterPro" id="IPR004244">
    <property type="entry name" value="Transposase_22"/>
</dbReference>
<dbReference type="PANTHER" id="PTHR11505">
    <property type="entry name" value="L1 TRANSPOSABLE ELEMENT-RELATED"/>
    <property type="match status" value="1"/>
</dbReference>
<dbReference type="Gene3D" id="3.30.70.1820">
    <property type="entry name" value="L1 transposable element, RRM domain"/>
    <property type="match status" value="1"/>
</dbReference>
<protein>
    <submittedName>
        <fullName evidence="1">Putative transposase element L1Md-A101/L1Md-A102/L1Md-A2</fullName>
    </submittedName>
</protein>
<comment type="caution">
    <text evidence="1">The sequence shown here is derived from an EMBL/GenBank/DDBJ whole genome shotgun (WGS) entry which is preliminary data.</text>
</comment>
<organism evidence="1 2">
    <name type="scientific">Labeo rohita</name>
    <name type="common">Indian major carp</name>
    <name type="synonym">Cyprinus rohita</name>
    <dbReference type="NCBI Taxonomy" id="84645"/>
    <lineage>
        <taxon>Eukaryota</taxon>
        <taxon>Metazoa</taxon>
        <taxon>Chordata</taxon>
        <taxon>Craniata</taxon>
        <taxon>Vertebrata</taxon>
        <taxon>Euteleostomi</taxon>
        <taxon>Actinopterygii</taxon>
        <taxon>Neopterygii</taxon>
        <taxon>Teleostei</taxon>
        <taxon>Ostariophysi</taxon>
        <taxon>Cypriniformes</taxon>
        <taxon>Cyprinidae</taxon>
        <taxon>Labeoninae</taxon>
        <taxon>Labeonini</taxon>
        <taxon>Labeo</taxon>
    </lineage>
</organism>
<sequence length="209" mass="23618">MSPLEVSWAYHRNAREGGCPPDDPDEAKTPILIPLNHHHKVHNSLTAVTAEVKAHKERLTSLENVTSEWTTSLQVLKPMVASLRNVIAALQAKCTDLECHSRRSNLRLVGIPEGMEGTQPTKFIAEALQEIFSLCEPPLLSRAHRTLAARPAEGQQPKAFVICFHRFDIKEDILRKAIQAKQLKFKDRTVHIFPDFPPEKKKRGQRITT</sequence>
<reference evidence="1 2" key="1">
    <citation type="submission" date="2018-03" db="EMBL/GenBank/DDBJ databases">
        <title>Draft genome sequence of Rohu Carp (Labeo rohita).</title>
        <authorList>
            <person name="Das P."/>
            <person name="Kushwaha B."/>
            <person name="Joshi C.G."/>
            <person name="Kumar D."/>
            <person name="Nagpure N.S."/>
            <person name="Sahoo L."/>
            <person name="Das S.P."/>
            <person name="Bit A."/>
            <person name="Patnaik S."/>
            <person name="Meher P.K."/>
            <person name="Jayasankar P."/>
            <person name="Koringa P.G."/>
            <person name="Patel N.V."/>
            <person name="Hinsu A.T."/>
            <person name="Kumar R."/>
            <person name="Pandey M."/>
            <person name="Agarwal S."/>
            <person name="Srivastava S."/>
            <person name="Singh M."/>
            <person name="Iquebal M.A."/>
            <person name="Jaiswal S."/>
            <person name="Angadi U.B."/>
            <person name="Kumar N."/>
            <person name="Raza M."/>
            <person name="Shah T.M."/>
            <person name="Rai A."/>
            <person name="Jena J.K."/>
        </authorList>
    </citation>
    <scope>NUCLEOTIDE SEQUENCE [LARGE SCALE GENOMIC DNA]</scope>
    <source>
        <strain evidence="1">DASCIFA01</strain>
        <tissue evidence="1">Testis</tissue>
    </source>
</reference>
<accession>A0A498MB30</accession>
<name>A0A498MB30_LABRO</name>
<keyword evidence="2" id="KW-1185">Reference proteome</keyword>